<evidence type="ECO:0000259" key="5">
    <source>
        <dbReference type="Pfam" id="PF24827"/>
    </source>
</evidence>
<dbReference type="PANTHER" id="PTHR37326:SF1">
    <property type="entry name" value="BLL3975 PROTEIN"/>
    <property type="match status" value="1"/>
</dbReference>
<evidence type="ECO:0000256" key="3">
    <source>
        <dbReference type="ARBA" id="ARBA00022801"/>
    </source>
</evidence>
<keyword evidence="2" id="KW-0479">Metal-binding</keyword>
<feature type="domain" description="Succinylglutamate desuccinylase/Aspartoacylase catalytic" evidence="5">
    <location>
        <begin position="48"/>
        <end position="236"/>
    </location>
</feature>
<name>A0ABU0YTI8_9PROT</name>
<evidence type="ECO:0000256" key="4">
    <source>
        <dbReference type="ARBA" id="ARBA00022833"/>
    </source>
</evidence>
<sequence>MGSSSPVWTDVDLGRDGITHGYLRVPFSTNDSGYGWIPVPISVIKNGAGPSVLLMAGNHGDEYEGQVLLMKLLRSLSADKVQGRLIILPGVNAPAVAAGHRVSPIDGGNMNRLFPGDADGTPTQVIAHYIDRVLLPEVQYCFDFHSGGYSSEYIPAAHLVPPNDPALRARAIGFLRAFAMPVSIVIEGLSGGGKRLLGSCARLGVGHMSTELGGAGMFSVDALRAAERGLPRLLRHVGVLKADAAAEPAPKTQFYRRQPVRDFLYATAAGLFEAYVRLGDVVAPGDPAGAIHFTETPWRAPEIVAFKSGGTVLNRRAPARTKIGDCLFVLGTASGDRDEDLLQPPVREL</sequence>
<keyword evidence="4" id="KW-0862">Zinc</keyword>
<gene>
    <name evidence="6" type="ORF">Q8A70_25310</name>
</gene>
<evidence type="ECO:0000313" key="7">
    <source>
        <dbReference type="Proteomes" id="UP001230156"/>
    </source>
</evidence>
<organism evidence="6 7">
    <name type="scientific">Dongia sedimenti</name>
    <dbReference type="NCBI Taxonomy" id="3064282"/>
    <lineage>
        <taxon>Bacteria</taxon>
        <taxon>Pseudomonadati</taxon>
        <taxon>Pseudomonadota</taxon>
        <taxon>Alphaproteobacteria</taxon>
        <taxon>Rhodospirillales</taxon>
        <taxon>Dongiaceae</taxon>
        <taxon>Dongia</taxon>
    </lineage>
</organism>
<accession>A0ABU0YTI8</accession>
<keyword evidence="7" id="KW-1185">Reference proteome</keyword>
<evidence type="ECO:0000256" key="1">
    <source>
        <dbReference type="ARBA" id="ARBA00001947"/>
    </source>
</evidence>
<dbReference type="PIRSF" id="PIRSF039012">
    <property type="entry name" value="ASP"/>
    <property type="match status" value="1"/>
</dbReference>
<proteinExistence type="predicted"/>
<dbReference type="InterPro" id="IPR043795">
    <property type="entry name" value="N-alpha-Ac-DABA-like"/>
</dbReference>
<comment type="caution">
    <text evidence="6">The sequence shown here is derived from an EMBL/GenBank/DDBJ whole genome shotgun (WGS) entry which is preliminary data.</text>
</comment>
<dbReference type="Gene3D" id="3.40.630.10">
    <property type="entry name" value="Zn peptidases"/>
    <property type="match status" value="1"/>
</dbReference>
<reference evidence="7" key="1">
    <citation type="submission" date="2023-08" db="EMBL/GenBank/DDBJ databases">
        <title>Rhodospirillaceae gen. nov., a novel taxon isolated from the Yangtze River Yuezi River estuary sludge.</title>
        <authorList>
            <person name="Ruan L."/>
        </authorList>
    </citation>
    <scope>NUCLEOTIDE SEQUENCE [LARGE SCALE GENOMIC DNA]</scope>
    <source>
        <strain evidence="7">R-7</strain>
    </source>
</reference>
<dbReference type="EMBL" id="JAUYVI010000009">
    <property type="protein sequence ID" value="MDQ7251030.1"/>
    <property type="molecule type" value="Genomic_DNA"/>
</dbReference>
<dbReference type="InterPro" id="IPR055438">
    <property type="entry name" value="AstE_AspA_cat"/>
</dbReference>
<dbReference type="Proteomes" id="UP001230156">
    <property type="component" value="Unassembled WGS sequence"/>
</dbReference>
<dbReference type="InterPro" id="IPR053138">
    <property type="entry name" value="N-alpha-Ac-DABA_deacetylase"/>
</dbReference>
<dbReference type="CDD" id="cd06252">
    <property type="entry name" value="M14_ASTE_ASPA-like"/>
    <property type="match status" value="1"/>
</dbReference>
<evidence type="ECO:0000256" key="2">
    <source>
        <dbReference type="ARBA" id="ARBA00022723"/>
    </source>
</evidence>
<keyword evidence="3" id="KW-0378">Hydrolase</keyword>
<dbReference type="Pfam" id="PF24827">
    <property type="entry name" value="AstE_AspA_cat"/>
    <property type="match status" value="1"/>
</dbReference>
<dbReference type="RefSeq" id="WP_379960996.1">
    <property type="nucleotide sequence ID" value="NZ_JAUYVI010000009.1"/>
</dbReference>
<dbReference type="SUPFAM" id="SSF53187">
    <property type="entry name" value="Zn-dependent exopeptidases"/>
    <property type="match status" value="1"/>
</dbReference>
<dbReference type="PANTHER" id="PTHR37326">
    <property type="entry name" value="BLL3975 PROTEIN"/>
    <property type="match status" value="1"/>
</dbReference>
<comment type="cofactor">
    <cofactor evidence="1">
        <name>Zn(2+)</name>
        <dbReference type="ChEBI" id="CHEBI:29105"/>
    </cofactor>
</comment>
<evidence type="ECO:0000313" key="6">
    <source>
        <dbReference type="EMBL" id="MDQ7251030.1"/>
    </source>
</evidence>
<protein>
    <submittedName>
        <fullName evidence="6">Succinylglutamate desuccinylase/aspartoacylase family protein</fullName>
    </submittedName>
</protein>